<dbReference type="AlphaFoldDB" id="D2W5R9"/>
<feature type="coiled-coil region" evidence="1">
    <location>
        <begin position="132"/>
        <end position="187"/>
    </location>
</feature>
<dbReference type="SUPFAM" id="SSF57997">
    <property type="entry name" value="Tropomyosin"/>
    <property type="match status" value="1"/>
</dbReference>
<dbReference type="RefSeq" id="XP_002668327.1">
    <property type="nucleotide sequence ID" value="XM_002668281.1"/>
</dbReference>
<evidence type="ECO:0000256" key="1">
    <source>
        <dbReference type="SAM" id="Coils"/>
    </source>
</evidence>
<gene>
    <name evidence="3" type="ORF">NAEGRDRAFT_76762</name>
</gene>
<name>D2W5R9_NAEGR</name>
<evidence type="ECO:0000313" key="4">
    <source>
        <dbReference type="Proteomes" id="UP000006671"/>
    </source>
</evidence>
<keyword evidence="4" id="KW-1185">Reference proteome</keyword>
<dbReference type="VEuPathDB" id="AmoebaDB:NAEGRDRAFT_76762"/>
<reference evidence="3 4" key="1">
    <citation type="journal article" date="2010" name="Cell">
        <title>The genome of Naegleria gruberi illuminates early eukaryotic versatility.</title>
        <authorList>
            <person name="Fritz-Laylin L.K."/>
            <person name="Prochnik S.E."/>
            <person name="Ginger M.L."/>
            <person name="Dacks J.B."/>
            <person name="Carpenter M.L."/>
            <person name="Field M.C."/>
            <person name="Kuo A."/>
            <person name="Paredez A."/>
            <person name="Chapman J."/>
            <person name="Pham J."/>
            <person name="Shu S."/>
            <person name="Neupane R."/>
            <person name="Cipriano M."/>
            <person name="Mancuso J."/>
            <person name="Tu H."/>
            <person name="Salamov A."/>
            <person name="Lindquist E."/>
            <person name="Shapiro H."/>
            <person name="Lucas S."/>
            <person name="Grigoriev I.V."/>
            <person name="Cande W.Z."/>
            <person name="Fulton C."/>
            <person name="Rokhsar D.S."/>
            <person name="Dawson S.C."/>
        </authorList>
    </citation>
    <scope>NUCLEOTIDE SEQUENCE [LARGE SCALE GENOMIC DNA]</scope>
    <source>
        <strain evidence="3 4">NEG-M</strain>
    </source>
</reference>
<dbReference type="KEGG" id="ngr:NAEGRDRAFT_76762"/>
<keyword evidence="1" id="KW-0175">Coiled coil</keyword>
<sequence>MNDEDNNTNNKIISMNIVPGSNYWSIYCQNEIDENISQNLKLSRDLIKTVNFKFTLGQDINIRHDEIEKAIEEQWKTKAVVTISNDKRLMFAQIVKSEFKVENCTKEIFIGKYTFTNLSYKHYKQQSMKIYLKNLEVEVKEVKAENSTCNEEIEILKDSLNKLTKRIDILENRQSQSESKITNIENNAVARVELEGFYNRFNTLETKFTEFTTENQSAQKKQEDYLKEILNQLQPKNSNNQSTNLLFPTNQNLNF</sequence>
<protein>
    <submittedName>
        <fullName evidence="3">Predicted protein</fullName>
    </submittedName>
</protein>
<accession>D2W5R9</accession>
<dbReference type="GeneID" id="8859707"/>
<dbReference type="EMBL" id="GG739133">
    <property type="protein sequence ID" value="EFC35583.1"/>
    <property type="molecule type" value="Genomic_DNA"/>
</dbReference>
<evidence type="ECO:0000313" key="3">
    <source>
        <dbReference type="EMBL" id="EFC35583.1"/>
    </source>
</evidence>
<dbReference type="Proteomes" id="UP000006671">
    <property type="component" value="Unassembled WGS sequence"/>
</dbReference>
<feature type="region of interest" description="Disordered" evidence="2">
    <location>
        <begin position="236"/>
        <end position="255"/>
    </location>
</feature>
<organism evidence="4">
    <name type="scientific">Naegleria gruberi</name>
    <name type="common">Amoeba</name>
    <dbReference type="NCBI Taxonomy" id="5762"/>
    <lineage>
        <taxon>Eukaryota</taxon>
        <taxon>Discoba</taxon>
        <taxon>Heterolobosea</taxon>
        <taxon>Tetramitia</taxon>
        <taxon>Eutetramitia</taxon>
        <taxon>Vahlkampfiidae</taxon>
        <taxon>Naegleria</taxon>
    </lineage>
</organism>
<proteinExistence type="predicted"/>
<dbReference type="InParanoid" id="D2W5R9"/>
<evidence type="ECO:0000256" key="2">
    <source>
        <dbReference type="SAM" id="MobiDB-lite"/>
    </source>
</evidence>